<evidence type="ECO:0000259" key="1">
    <source>
        <dbReference type="PROSITE" id="PS50181"/>
    </source>
</evidence>
<gene>
    <name evidence="2" type="ORF">BJY01DRAFT_246714</name>
</gene>
<accession>A0ABR4K926</accession>
<evidence type="ECO:0000313" key="3">
    <source>
        <dbReference type="Proteomes" id="UP001610446"/>
    </source>
</evidence>
<reference evidence="2 3" key="1">
    <citation type="submission" date="2024-07" db="EMBL/GenBank/DDBJ databases">
        <title>Section-level genome sequencing and comparative genomics of Aspergillus sections Usti and Cavernicolus.</title>
        <authorList>
            <consortium name="Lawrence Berkeley National Laboratory"/>
            <person name="Nybo J.L."/>
            <person name="Vesth T.C."/>
            <person name="Theobald S."/>
            <person name="Frisvad J.C."/>
            <person name="Larsen T.O."/>
            <person name="Kjaerboelling I."/>
            <person name="Rothschild-Mancinelli K."/>
            <person name="Lyhne E.K."/>
            <person name="Kogle M.E."/>
            <person name="Barry K."/>
            <person name="Clum A."/>
            <person name="Na H."/>
            <person name="Ledsgaard L."/>
            <person name="Lin J."/>
            <person name="Lipzen A."/>
            <person name="Kuo A."/>
            <person name="Riley R."/>
            <person name="Mondo S."/>
            <person name="Labutti K."/>
            <person name="Haridas S."/>
            <person name="Pangalinan J."/>
            <person name="Salamov A.A."/>
            <person name="Simmons B.A."/>
            <person name="Magnuson J.K."/>
            <person name="Chen J."/>
            <person name="Drula E."/>
            <person name="Henrissat B."/>
            <person name="Wiebenga A."/>
            <person name="Lubbers R.J."/>
            <person name="Gomes A.C."/>
            <person name="Makela M.R."/>
            <person name="Stajich J."/>
            <person name="Grigoriev I.V."/>
            <person name="Mortensen U.H."/>
            <person name="De Vries R.P."/>
            <person name="Baker S.E."/>
            <person name="Andersen M.R."/>
        </authorList>
    </citation>
    <scope>NUCLEOTIDE SEQUENCE [LARGE SCALE GENOMIC DNA]</scope>
    <source>
        <strain evidence="2 3">CBS 123904</strain>
    </source>
</reference>
<feature type="domain" description="F-box" evidence="1">
    <location>
        <begin position="178"/>
        <end position="224"/>
    </location>
</feature>
<name>A0ABR4K926_9EURO</name>
<evidence type="ECO:0000313" key="2">
    <source>
        <dbReference type="EMBL" id="KAL2847812.1"/>
    </source>
</evidence>
<dbReference type="Gene3D" id="1.20.1280.50">
    <property type="match status" value="1"/>
</dbReference>
<dbReference type="InterPro" id="IPR001810">
    <property type="entry name" value="F-box_dom"/>
</dbReference>
<dbReference type="InterPro" id="IPR036047">
    <property type="entry name" value="F-box-like_dom_sf"/>
</dbReference>
<dbReference type="PROSITE" id="PS50181">
    <property type="entry name" value="FBOX"/>
    <property type="match status" value="1"/>
</dbReference>
<keyword evidence="3" id="KW-1185">Reference proteome</keyword>
<comment type="caution">
    <text evidence="2">The sequence shown here is derived from an EMBL/GenBank/DDBJ whole genome shotgun (WGS) entry which is preliminary data.</text>
</comment>
<dbReference type="EMBL" id="JBFXLU010000054">
    <property type="protein sequence ID" value="KAL2847812.1"/>
    <property type="molecule type" value="Genomic_DNA"/>
</dbReference>
<protein>
    <recommendedName>
        <fullName evidence="1">F-box domain-containing protein</fullName>
    </recommendedName>
</protein>
<dbReference type="SUPFAM" id="SSF81383">
    <property type="entry name" value="F-box domain"/>
    <property type="match status" value="1"/>
</dbReference>
<sequence>MPAFLRRATRDVLWISARNEFTRCILCGGPTARPYPAWMDVVRILYPRGNKIVLSDLYSKHHESSLGIRSDPMIEWEDRPDPWNTKADACWSSGSYFMLHESCWQYAVVCFGTDMPKLEDFFDVLRELPRPKDPACLHPTDYQPCAFPRVHELDGFARSYPEPAECRREEINHHNNPSDKFQRLPLELRQAIALGVSISDLLNTRYASRAMAEVFNDNSYWKQMVRNRGFQDYIPHEAGQIQGFDWRLLYHVGSRIQNKFETTVRVWEVVQWVKDTLVAAKELETPPLDFHGRALQIYHGDSATAGRRVERVQIPADLSKVGITFMPCSSQEPQALGTLEHVTDITGLEFIGKDGSRTTMGSTPSSRSGLRSTTPRRLAASLGRYHYAKLYKGLEPSCPFQESGIRVQWSISAFHGFHFNYNAQGIYSIGVLHSDKFELAQSHVIGYDAAGCRGFDMGLDEVFEVVATWEV</sequence>
<dbReference type="Proteomes" id="UP001610446">
    <property type="component" value="Unassembled WGS sequence"/>
</dbReference>
<organism evidence="2 3">
    <name type="scientific">Aspergillus pseudoustus</name>
    <dbReference type="NCBI Taxonomy" id="1810923"/>
    <lineage>
        <taxon>Eukaryota</taxon>
        <taxon>Fungi</taxon>
        <taxon>Dikarya</taxon>
        <taxon>Ascomycota</taxon>
        <taxon>Pezizomycotina</taxon>
        <taxon>Eurotiomycetes</taxon>
        <taxon>Eurotiomycetidae</taxon>
        <taxon>Eurotiales</taxon>
        <taxon>Aspergillaceae</taxon>
        <taxon>Aspergillus</taxon>
        <taxon>Aspergillus subgen. Nidulantes</taxon>
    </lineage>
</organism>
<proteinExistence type="predicted"/>